<dbReference type="CDD" id="cd18186">
    <property type="entry name" value="BTB_POZ_ZBTB_KLHL-like"/>
    <property type="match status" value="1"/>
</dbReference>
<dbReference type="Gene3D" id="2.130.10.30">
    <property type="entry name" value="Regulator of chromosome condensation 1/beta-lactamase-inhibitor protein II"/>
    <property type="match status" value="1"/>
</dbReference>
<dbReference type="Pfam" id="PF13540">
    <property type="entry name" value="RCC1_2"/>
    <property type="match status" value="3"/>
</dbReference>
<comment type="caution">
    <text evidence="2">The sequence shown here is derived from an EMBL/GenBank/DDBJ whole genome shotgun (WGS) entry which is preliminary data.</text>
</comment>
<dbReference type="Pfam" id="PF00651">
    <property type="entry name" value="BTB"/>
    <property type="match status" value="1"/>
</dbReference>
<dbReference type="PROSITE" id="PS00626">
    <property type="entry name" value="RCC1_2"/>
    <property type="match status" value="1"/>
</dbReference>
<accession>A0AAV7Z915</accession>
<dbReference type="InterPro" id="IPR009091">
    <property type="entry name" value="RCC1/BLIP-II"/>
</dbReference>
<dbReference type="InterPro" id="IPR051553">
    <property type="entry name" value="Ran_GTPase-activating"/>
</dbReference>
<dbReference type="Proteomes" id="UP001146793">
    <property type="component" value="Unassembled WGS sequence"/>
</dbReference>
<dbReference type="PANTHER" id="PTHR45982">
    <property type="entry name" value="REGULATOR OF CHROMOSOME CONDENSATION"/>
    <property type="match status" value="1"/>
</dbReference>
<dbReference type="InterPro" id="IPR011333">
    <property type="entry name" value="SKP1/BTB/POZ_sf"/>
</dbReference>
<reference evidence="2" key="1">
    <citation type="submission" date="2022-08" db="EMBL/GenBank/DDBJ databases">
        <title>Novel sulphate-reducing endosymbionts in the free-living metamonad Anaeramoeba.</title>
        <authorList>
            <person name="Jerlstrom-Hultqvist J."/>
            <person name="Cepicka I."/>
            <person name="Gallot-Lavallee L."/>
            <person name="Salas-Leiva D."/>
            <person name="Curtis B.A."/>
            <person name="Zahonova K."/>
            <person name="Pipaliya S."/>
            <person name="Dacks J."/>
            <person name="Roger A.J."/>
        </authorList>
    </citation>
    <scope>NUCLEOTIDE SEQUENCE</scope>
    <source>
        <strain evidence="2">Busselton2</strain>
    </source>
</reference>
<organism evidence="2 3">
    <name type="scientific">Anaeramoeba flamelloides</name>
    <dbReference type="NCBI Taxonomy" id="1746091"/>
    <lineage>
        <taxon>Eukaryota</taxon>
        <taxon>Metamonada</taxon>
        <taxon>Anaeramoebidae</taxon>
        <taxon>Anaeramoeba</taxon>
    </lineage>
</organism>
<protein>
    <recommendedName>
        <fullName evidence="1">BTB domain-containing protein</fullName>
    </recommendedName>
</protein>
<dbReference type="AlphaFoldDB" id="A0AAV7Z915"/>
<gene>
    <name evidence="2" type="ORF">M0812_18232</name>
</gene>
<evidence type="ECO:0000313" key="3">
    <source>
        <dbReference type="Proteomes" id="UP001146793"/>
    </source>
</evidence>
<evidence type="ECO:0000313" key="2">
    <source>
        <dbReference type="EMBL" id="KAJ3436179.1"/>
    </source>
</evidence>
<dbReference type="PROSITE" id="PS50097">
    <property type="entry name" value="BTB"/>
    <property type="match status" value="1"/>
</dbReference>
<dbReference type="InterPro" id="IPR000210">
    <property type="entry name" value="BTB/POZ_dom"/>
</dbReference>
<dbReference type="SUPFAM" id="SSF50985">
    <property type="entry name" value="RCC1/BLIP-II"/>
    <property type="match status" value="1"/>
</dbReference>
<feature type="domain" description="BTB" evidence="1">
    <location>
        <begin position="484"/>
        <end position="544"/>
    </location>
</feature>
<dbReference type="GO" id="GO:0005737">
    <property type="term" value="C:cytoplasm"/>
    <property type="evidence" value="ECO:0007669"/>
    <property type="project" value="TreeGrafter"/>
</dbReference>
<sequence length="583" mass="67365">MSFRSWCAGKNTNLIFPNNPKRDLILQTCKYPKVQQMCGSSNTLISTNDENLFSSTGTYNFSSDLFQKTNDPVIKLYCGYYHHLIATESGRVFCMGGNNTNQFPNLTNGTISELTEQTFFKKNNLKVIDFSGGEYHSLFLCDNGELYGLGDNNYFQLASNPSTIQKKEVPVHSNKRNEVTLLSENVKLISNGLSNRHTLYITEDNTLWSQGWNNYMQCGVESTKQKVETPTIIKYLDTKNINKMCTGFELSVIMINNSEIYTTGYNLSNGHDIKVSAFTKLKFFNNIPIKQISTGSRHCLVLAEDNKLYGFGEGKCSLPFHNSPREIELPEYDFDQELAIGSCCYSIFIYTTQNTGVIKDFQNLYESQEFTDYQINEVKVHKSILEFRLDIKIEKAQEILKQYTKKELDIFLRWVYFDKIIDKELILSICDKFGISSPNEKNLKNDLIKLYKDEDSKNFNVLVKDEDYDDEDDEDDEDEQSGFEEIPVHKFILLARSGLFREMFKNINENEKNIKKITDYSKKSIESLEILFKYFYTNTIELTADDDPILIVEELSDATEYYQLAKFCNLNGELKKIQSQFKI</sequence>
<dbReference type="Gene3D" id="3.30.710.10">
    <property type="entry name" value="Potassium Channel Kv1.1, Chain A"/>
    <property type="match status" value="1"/>
</dbReference>
<name>A0AAV7Z915_9EUKA</name>
<dbReference type="GO" id="GO:0005085">
    <property type="term" value="F:guanyl-nucleotide exchange factor activity"/>
    <property type="evidence" value="ECO:0007669"/>
    <property type="project" value="TreeGrafter"/>
</dbReference>
<proteinExistence type="predicted"/>
<dbReference type="SUPFAM" id="SSF54695">
    <property type="entry name" value="POZ domain"/>
    <property type="match status" value="1"/>
</dbReference>
<dbReference type="EMBL" id="JANTQA010000036">
    <property type="protein sequence ID" value="KAJ3436179.1"/>
    <property type="molecule type" value="Genomic_DNA"/>
</dbReference>
<dbReference type="InterPro" id="IPR000408">
    <property type="entry name" value="Reg_chr_condens"/>
</dbReference>
<dbReference type="PANTHER" id="PTHR45982:SF1">
    <property type="entry name" value="REGULATOR OF CHROMOSOME CONDENSATION"/>
    <property type="match status" value="1"/>
</dbReference>
<evidence type="ECO:0000259" key="1">
    <source>
        <dbReference type="PROSITE" id="PS50097"/>
    </source>
</evidence>